<dbReference type="Pfam" id="PF03900">
    <property type="entry name" value="Porphobil_deamC"/>
    <property type="match status" value="1"/>
</dbReference>
<dbReference type="FunFam" id="3.40.190.10:FF:000005">
    <property type="entry name" value="Porphobilinogen deaminase"/>
    <property type="match status" value="1"/>
</dbReference>
<evidence type="ECO:0000256" key="1">
    <source>
        <dbReference type="ARBA" id="ARBA00001916"/>
    </source>
</evidence>
<dbReference type="InterPro" id="IPR000860">
    <property type="entry name" value="HemC"/>
</dbReference>
<dbReference type="Gene3D" id="3.30.160.40">
    <property type="entry name" value="Porphobilinogen deaminase, C-terminal domain"/>
    <property type="match status" value="1"/>
</dbReference>
<evidence type="ECO:0000256" key="6">
    <source>
        <dbReference type="ARBA" id="ARBA00022679"/>
    </source>
</evidence>
<evidence type="ECO:0000256" key="4">
    <source>
        <dbReference type="ARBA" id="ARBA00012655"/>
    </source>
</evidence>
<feature type="domain" description="Porphobilinogen deaminase C-terminal" evidence="12">
    <location>
        <begin position="259"/>
        <end position="336"/>
    </location>
</feature>
<dbReference type="PANTHER" id="PTHR11557:SF0">
    <property type="entry name" value="PORPHOBILINOGEN DEAMINASE"/>
    <property type="match status" value="1"/>
</dbReference>
<dbReference type="NCBIfam" id="TIGR00212">
    <property type="entry name" value="hemC"/>
    <property type="match status" value="1"/>
</dbReference>
<gene>
    <name evidence="13" type="ORF">PEGY_LOCUS10020</name>
</gene>
<dbReference type="InterPro" id="IPR036803">
    <property type="entry name" value="Porphobilinogen_deaminase_C_sf"/>
</dbReference>
<evidence type="ECO:0000259" key="12">
    <source>
        <dbReference type="Pfam" id="PF03900"/>
    </source>
</evidence>
<evidence type="ECO:0000256" key="8">
    <source>
        <dbReference type="ARBA" id="ARBA00023244"/>
    </source>
</evidence>
<dbReference type="FunFam" id="3.30.160.40:FF:000002">
    <property type="entry name" value="Porphobilinogen deaminase"/>
    <property type="match status" value="1"/>
</dbReference>
<evidence type="ECO:0000313" key="13">
    <source>
        <dbReference type="EMBL" id="CAG8909230.1"/>
    </source>
</evidence>
<accession>A0A9W4KJ58</accession>
<evidence type="ECO:0000259" key="11">
    <source>
        <dbReference type="Pfam" id="PF01379"/>
    </source>
</evidence>
<evidence type="ECO:0000256" key="9">
    <source>
        <dbReference type="ARBA" id="ARBA00030685"/>
    </source>
</evidence>
<evidence type="ECO:0000256" key="3">
    <source>
        <dbReference type="ARBA" id="ARBA00005638"/>
    </source>
</evidence>
<keyword evidence="14" id="KW-1185">Reference proteome</keyword>
<dbReference type="OrthoDB" id="564646at2759"/>
<evidence type="ECO:0000256" key="5">
    <source>
        <dbReference type="ARBA" id="ARBA00016519"/>
    </source>
</evidence>
<dbReference type="GO" id="GO:0006783">
    <property type="term" value="P:heme biosynthetic process"/>
    <property type="evidence" value="ECO:0007669"/>
    <property type="project" value="UniProtKB-KW"/>
</dbReference>
<dbReference type="EMBL" id="CAJVRC010000898">
    <property type="protein sequence ID" value="CAG8909230.1"/>
    <property type="molecule type" value="Genomic_DNA"/>
</dbReference>
<dbReference type="InterPro" id="IPR022418">
    <property type="entry name" value="Porphobilinogen_deaminase_C"/>
</dbReference>
<reference evidence="13" key="1">
    <citation type="submission" date="2021-07" db="EMBL/GenBank/DDBJ databases">
        <authorList>
            <person name="Branca A.L. A."/>
        </authorList>
    </citation>
    <scope>NUCLEOTIDE SEQUENCE</scope>
</reference>
<comment type="caution">
    <text evidence="13">The sequence shown here is derived from an EMBL/GenBank/DDBJ whole genome shotgun (WGS) entry which is preliminary data.</text>
</comment>
<dbReference type="AlphaFoldDB" id="A0A9W4KJ58"/>
<protein>
    <recommendedName>
        <fullName evidence="5">Porphobilinogen deaminase</fullName>
        <ecNumber evidence="4">2.5.1.61</ecNumber>
    </recommendedName>
    <alternativeName>
        <fullName evidence="10">Hydroxymethylbilane synthase</fullName>
    </alternativeName>
    <alternativeName>
        <fullName evidence="9">Pre-uroporphyrinogen synthase</fullName>
    </alternativeName>
</protein>
<evidence type="ECO:0000256" key="2">
    <source>
        <dbReference type="ARBA" id="ARBA00004735"/>
    </source>
</evidence>
<sequence>MTTRTFTIGTRKSKLALLQTNLVLDALKKEFPQYEYKIFSKETAGDLNTTIALRDFTTKNLWTEELEELMIDGQVDVIVHSLKGLIMSQFQHSCFNPKKSADDDFFEISDVPTTLPASCKLGPSMPREDSRDVLVVKQGLPYKSLSEIPAGSVVGTSSIRRTAQLARKYPHLKVQDVRGNIGTRLSKLDAEDSPYACIILAAAGLLRLDLADRITQYLDSKNSGMLYAVGQGALGIEIRKEDTILQDMLDRIGHQDTTFSVLAERSLLRTLEGGCSAPLGVETEWVQNAQGAKQLRMRSVVVSVDGKECAQVELEADVTSAESAEAFGITVAKALVADGAGDILEAIQRNKAEESVSTAV</sequence>
<comment type="cofactor">
    <cofactor evidence="1">
        <name>dipyrromethane</name>
        <dbReference type="ChEBI" id="CHEBI:60342"/>
    </cofactor>
</comment>
<dbReference type="Pfam" id="PF01379">
    <property type="entry name" value="Porphobil_deam"/>
    <property type="match status" value="2"/>
</dbReference>
<evidence type="ECO:0000256" key="7">
    <source>
        <dbReference type="ARBA" id="ARBA00023133"/>
    </source>
</evidence>
<dbReference type="SUPFAM" id="SSF53850">
    <property type="entry name" value="Periplasmic binding protein-like II"/>
    <property type="match status" value="2"/>
</dbReference>
<dbReference type="InterPro" id="IPR022419">
    <property type="entry name" value="Porphobilin_deaminase_cofac_BS"/>
</dbReference>
<dbReference type="SUPFAM" id="SSF54782">
    <property type="entry name" value="Porphobilinogen deaminase (hydroxymethylbilane synthase), C-terminal domain"/>
    <property type="match status" value="1"/>
</dbReference>
<proteinExistence type="inferred from homology"/>
<keyword evidence="7" id="KW-0350">Heme biosynthesis</keyword>
<dbReference type="EC" id="2.5.1.61" evidence="4"/>
<dbReference type="PIRSF" id="PIRSF001438">
    <property type="entry name" value="4pyrrol_synth_OHMeBilane_synth"/>
    <property type="match status" value="1"/>
</dbReference>
<feature type="domain" description="Porphobilinogen deaminase N-terminal" evidence="11">
    <location>
        <begin position="109"/>
        <end position="245"/>
    </location>
</feature>
<evidence type="ECO:0000313" key="14">
    <source>
        <dbReference type="Proteomes" id="UP001154252"/>
    </source>
</evidence>
<organism evidence="13 14">
    <name type="scientific">Penicillium egyptiacum</name>
    <dbReference type="NCBI Taxonomy" id="1303716"/>
    <lineage>
        <taxon>Eukaryota</taxon>
        <taxon>Fungi</taxon>
        <taxon>Dikarya</taxon>
        <taxon>Ascomycota</taxon>
        <taxon>Pezizomycotina</taxon>
        <taxon>Eurotiomycetes</taxon>
        <taxon>Eurotiomycetidae</taxon>
        <taxon>Eurotiales</taxon>
        <taxon>Aspergillaceae</taxon>
        <taxon>Penicillium</taxon>
    </lineage>
</organism>
<evidence type="ECO:0000256" key="10">
    <source>
        <dbReference type="ARBA" id="ARBA00033064"/>
    </source>
</evidence>
<feature type="domain" description="Porphobilinogen deaminase N-terminal" evidence="11">
    <location>
        <begin position="7"/>
        <end position="89"/>
    </location>
</feature>
<keyword evidence="8" id="KW-0627">Porphyrin biosynthesis</keyword>
<dbReference type="GO" id="GO:0005737">
    <property type="term" value="C:cytoplasm"/>
    <property type="evidence" value="ECO:0007669"/>
    <property type="project" value="TreeGrafter"/>
</dbReference>
<comment type="pathway">
    <text evidence="2">Porphyrin-containing compound metabolism; protoporphyrin-IX biosynthesis; coproporphyrinogen-III from 5-aminolevulinate: step 2/4.</text>
</comment>
<dbReference type="PROSITE" id="PS00533">
    <property type="entry name" value="PORPHOBILINOGEN_DEAM"/>
    <property type="match status" value="1"/>
</dbReference>
<comment type="similarity">
    <text evidence="3">Belongs to the HMBS family.</text>
</comment>
<keyword evidence="6" id="KW-0808">Transferase</keyword>
<dbReference type="Proteomes" id="UP001154252">
    <property type="component" value="Unassembled WGS sequence"/>
</dbReference>
<dbReference type="Gene3D" id="3.40.190.10">
    <property type="entry name" value="Periplasmic binding protein-like II"/>
    <property type="match status" value="3"/>
</dbReference>
<dbReference type="PANTHER" id="PTHR11557">
    <property type="entry name" value="PORPHOBILINOGEN DEAMINASE"/>
    <property type="match status" value="1"/>
</dbReference>
<dbReference type="InterPro" id="IPR022417">
    <property type="entry name" value="Porphobilin_deaminase_N"/>
</dbReference>
<name>A0A9W4KJ58_9EURO</name>
<dbReference type="GO" id="GO:0004418">
    <property type="term" value="F:hydroxymethylbilane synthase activity"/>
    <property type="evidence" value="ECO:0007669"/>
    <property type="project" value="UniProtKB-EC"/>
</dbReference>